<dbReference type="PANTHER" id="PTHR45947:SF3">
    <property type="entry name" value="SULFOQUINOVOSYL TRANSFERASE SQD2"/>
    <property type="match status" value="1"/>
</dbReference>
<dbReference type="Pfam" id="PF13692">
    <property type="entry name" value="Glyco_trans_1_4"/>
    <property type="match status" value="1"/>
</dbReference>
<dbReference type="Pfam" id="PF13579">
    <property type="entry name" value="Glyco_trans_4_4"/>
    <property type="match status" value="1"/>
</dbReference>
<protein>
    <submittedName>
        <fullName evidence="3">Glycosyltransferase family 4 protein</fullName>
    </submittedName>
</protein>
<gene>
    <name evidence="2" type="ORF">IBL25_21915</name>
    <name evidence="3" type="ORF">IBL25_22150</name>
</gene>
<dbReference type="SUPFAM" id="SSF53756">
    <property type="entry name" value="UDP-Glycosyltransferase/glycogen phosphorylase"/>
    <property type="match status" value="1"/>
</dbReference>
<organism evidence="3 4">
    <name type="scientific">Pseudoroseomonas ludipueritiae</name>
    <dbReference type="NCBI Taxonomy" id="198093"/>
    <lineage>
        <taxon>Bacteria</taxon>
        <taxon>Pseudomonadati</taxon>
        <taxon>Pseudomonadota</taxon>
        <taxon>Alphaproteobacteria</taxon>
        <taxon>Acetobacterales</taxon>
        <taxon>Acetobacteraceae</taxon>
        <taxon>Pseudoroseomonas</taxon>
    </lineage>
</organism>
<dbReference type="Gene3D" id="3.40.50.2000">
    <property type="entry name" value="Glycogen Phosphorylase B"/>
    <property type="match status" value="2"/>
</dbReference>
<feature type="domain" description="Glycosyltransferase subfamily 4-like N-terminal" evidence="1">
    <location>
        <begin position="14"/>
        <end position="179"/>
    </location>
</feature>
<evidence type="ECO:0000313" key="2">
    <source>
        <dbReference type="EMBL" id="MBC9179603.1"/>
    </source>
</evidence>
<name>A0ABR7RCT9_9PROT</name>
<keyword evidence="4" id="KW-1185">Reference proteome</keyword>
<dbReference type="EMBL" id="JACTUZ010000162">
    <property type="protein sequence ID" value="MBC9179603.1"/>
    <property type="molecule type" value="Genomic_DNA"/>
</dbReference>
<dbReference type="EMBL" id="JACTUZ010000167">
    <property type="protein sequence ID" value="MBC9179650.1"/>
    <property type="molecule type" value="Genomic_DNA"/>
</dbReference>
<dbReference type="PANTHER" id="PTHR45947">
    <property type="entry name" value="SULFOQUINOVOSYL TRANSFERASE SQD2"/>
    <property type="match status" value="1"/>
</dbReference>
<dbReference type="InterPro" id="IPR050194">
    <property type="entry name" value="Glycosyltransferase_grp1"/>
</dbReference>
<dbReference type="InterPro" id="IPR028098">
    <property type="entry name" value="Glyco_trans_4-like_N"/>
</dbReference>
<reference evidence="3 4" key="1">
    <citation type="journal article" date="2009" name="Int. J. Syst. Evol. Microbiol.">
        <title>Transfer of Teichococcus ludipueritiae and Muricoccus roseus to the genus Roseomonas, as Roseomonas ludipueritiae comb. nov. and Roseomonas rosea comb. nov., respectively, and emended description of the genus Roseomonas.</title>
        <authorList>
            <person name="Sanchez-Porro C."/>
            <person name="Gallego V."/>
            <person name="Busse H.J."/>
            <person name="Kampfer P."/>
            <person name="Ventosa A."/>
        </authorList>
    </citation>
    <scope>NUCLEOTIDE SEQUENCE [LARGE SCALE GENOMIC DNA]</scope>
    <source>
        <strain evidence="3 4">DSM 14915</strain>
    </source>
</reference>
<evidence type="ECO:0000259" key="1">
    <source>
        <dbReference type="Pfam" id="PF13579"/>
    </source>
</evidence>
<dbReference type="RefSeq" id="WP_187780624.1">
    <property type="nucleotide sequence ID" value="NZ_JACTUZ010000162.1"/>
</dbReference>
<evidence type="ECO:0000313" key="3">
    <source>
        <dbReference type="EMBL" id="MBC9179650.1"/>
    </source>
</evidence>
<comment type="caution">
    <text evidence="3">The sequence shown here is derived from an EMBL/GenBank/DDBJ whole genome shotgun (WGS) entry which is preliminary data.</text>
</comment>
<reference evidence="3" key="2">
    <citation type="submission" date="2020-09" db="EMBL/GenBank/DDBJ databases">
        <authorList>
            <person name="Yang J."/>
        </authorList>
    </citation>
    <scope>NUCLEOTIDE SEQUENCE</scope>
    <source>
        <strain evidence="3">DSM 14915</strain>
    </source>
</reference>
<dbReference type="Proteomes" id="UP000603940">
    <property type="component" value="Unassembled WGS sequence"/>
</dbReference>
<accession>A0ABR7RCT9</accession>
<dbReference type="CDD" id="cd03794">
    <property type="entry name" value="GT4_WbuB-like"/>
    <property type="match status" value="1"/>
</dbReference>
<proteinExistence type="predicted"/>
<sequence>MKILYSHRIASRDGQGVHLDAMVAAMRAAGHEVRVVGPASYDNTDLGGDSRMVGLLREKLPAWVGETAEMAYIAPATLRLARAAAEFQPDVIYERANLFHLAGTVVAAQRRIPLLLEVNAPLAEERGRFGNLALRRTAAALERLAWRRASRVLPVTEVLADKIRAAGVPDERITVVPNGIHPEEFPAMAARPADAEGPLVLGFVGFVRDWHGLDHVVRAMAAYRGQHPLALKVVGDGPARPGLEKLAAELGIADRVTFTGLAARDVVPGLISGFDIALQPASVAYASPLKVFEYMAAGRAIVAPDQPNLREVLRQEETALLFNPGSPEAMWQAVLRLAEDAALRQRLGEAARAEIARRDLTWAGNARKVLALAASEMSRLRGGLPVAAE</sequence>
<evidence type="ECO:0000313" key="4">
    <source>
        <dbReference type="Proteomes" id="UP000603940"/>
    </source>
</evidence>